<accession>E2A4E9</accession>
<reference evidence="2 3" key="1">
    <citation type="journal article" date="2010" name="Science">
        <title>Genomic comparison of the ants Camponotus floridanus and Harpegnathos saltator.</title>
        <authorList>
            <person name="Bonasio R."/>
            <person name="Zhang G."/>
            <person name="Ye C."/>
            <person name="Mutti N.S."/>
            <person name="Fang X."/>
            <person name="Qin N."/>
            <person name="Donahue G."/>
            <person name="Yang P."/>
            <person name="Li Q."/>
            <person name="Li C."/>
            <person name="Zhang P."/>
            <person name="Huang Z."/>
            <person name="Berger S.L."/>
            <person name="Reinberg D."/>
            <person name="Wang J."/>
            <person name="Liebig J."/>
        </authorList>
    </citation>
    <scope>NUCLEOTIDE SEQUENCE [LARGE SCALE GENOMIC DNA]</scope>
    <source>
        <strain evidence="3">C129</strain>
    </source>
</reference>
<keyword evidence="3" id="KW-1185">Reference proteome</keyword>
<dbReference type="InParanoid" id="E2A4E9"/>
<protein>
    <submittedName>
        <fullName evidence="2">Uncharacterized protein</fullName>
    </submittedName>
</protein>
<evidence type="ECO:0000313" key="2">
    <source>
        <dbReference type="EMBL" id="EFN71696.1"/>
    </source>
</evidence>
<dbReference type="EMBL" id="GL436635">
    <property type="protein sequence ID" value="EFN71696.1"/>
    <property type="molecule type" value="Genomic_DNA"/>
</dbReference>
<evidence type="ECO:0000313" key="3">
    <source>
        <dbReference type="Proteomes" id="UP000000311"/>
    </source>
</evidence>
<gene>
    <name evidence="2" type="ORF">EAG_14279</name>
</gene>
<organism evidence="3">
    <name type="scientific">Camponotus floridanus</name>
    <name type="common">Florida carpenter ant</name>
    <dbReference type="NCBI Taxonomy" id="104421"/>
    <lineage>
        <taxon>Eukaryota</taxon>
        <taxon>Metazoa</taxon>
        <taxon>Ecdysozoa</taxon>
        <taxon>Arthropoda</taxon>
        <taxon>Hexapoda</taxon>
        <taxon>Insecta</taxon>
        <taxon>Pterygota</taxon>
        <taxon>Neoptera</taxon>
        <taxon>Endopterygota</taxon>
        <taxon>Hymenoptera</taxon>
        <taxon>Apocrita</taxon>
        <taxon>Aculeata</taxon>
        <taxon>Formicoidea</taxon>
        <taxon>Formicidae</taxon>
        <taxon>Formicinae</taxon>
        <taxon>Camponotus</taxon>
    </lineage>
</organism>
<proteinExistence type="predicted"/>
<evidence type="ECO:0000256" key="1">
    <source>
        <dbReference type="SAM" id="MobiDB-lite"/>
    </source>
</evidence>
<dbReference type="AlphaFoldDB" id="E2A4E9"/>
<sequence length="202" mass="22681">MLFSVRTPAFKADSRDGNPPYPDTGLYRGDPVGVSGDLGPSFDAYPLLLFPRVVGLLSLRCLSPSHASYFSIPRPEIIYDPFRNRSSEISMRGGAVGRLGYSERREKTAILNEDEDTHRHTKKRGRPVYHKIKGRHDPPSIEILNAHEIPIPFAALPILPSLILFVRSVSARQFNVRYSVAYESEIKRKAAPLHWPTGTITM</sequence>
<name>E2A4E9_CAMFO</name>
<feature type="region of interest" description="Disordered" evidence="1">
    <location>
        <begin position="1"/>
        <end position="25"/>
    </location>
</feature>
<dbReference type="Proteomes" id="UP000000311">
    <property type="component" value="Unassembled WGS sequence"/>
</dbReference>